<dbReference type="Proteomes" id="UP000627573">
    <property type="component" value="Unassembled WGS sequence"/>
</dbReference>
<organism evidence="1 2">
    <name type="scientific">Rhodococcus erythropolis</name>
    <name type="common">Arthrobacter picolinophilus</name>
    <dbReference type="NCBI Taxonomy" id="1833"/>
    <lineage>
        <taxon>Bacteria</taxon>
        <taxon>Bacillati</taxon>
        <taxon>Actinomycetota</taxon>
        <taxon>Actinomycetes</taxon>
        <taxon>Mycobacteriales</taxon>
        <taxon>Nocardiaceae</taxon>
        <taxon>Rhodococcus</taxon>
        <taxon>Rhodococcus erythropolis group</taxon>
    </lineage>
</organism>
<dbReference type="AlphaFoldDB" id="A0A401NFD5"/>
<proteinExistence type="predicted"/>
<sequence length="54" mass="5920">MSEIEEPDAIQGWSPAPDEGQAGTVLTSDGRWAYRYKDGADLILMKMPERPAPA</sequence>
<keyword evidence="2" id="KW-1185">Reference proteome</keyword>
<evidence type="ECO:0000313" key="1">
    <source>
        <dbReference type="EMBL" id="MBH5143680.1"/>
    </source>
</evidence>
<name>A0A401NFD5_RHOER</name>
<protein>
    <submittedName>
        <fullName evidence="1">Uncharacterized protein</fullName>
    </submittedName>
</protein>
<evidence type="ECO:0000313" key="2">
    <source>
        <dbReference type="Proteomes" id="UP000627573"/>
    </source>
</evidence>
<comment type="caution">
    <text evidence="1">The sequence shown here is derived from an EMBL/GenBank/DDBJ whole genome shotgun (WGS) entry which is preliminary data.</text>
</comment>
<reference evidence="1 2" key="1">
    <citation type="submission" date="2020-12" db="EMBL/GenBank/DDBJ databases">
        <title>Draft genome sequence of furan degrading bacterial strain FUR100.</title>
        <authorList>
            <person name="Woiski C."/>
        </authorList>
    </citation>
    <scope>NUCLEOTIDE SEQUENCE [LARGE SCALE GENOMIC DNA]</scope>
    <source>
        <strain evidence="1 2">FUR100</strain>
    </source>
</reference>
<accession>A0A401NFD5</accession>
<dbReference type="RefSeq" id="WP_167343369.1">
    <property type="nucleotide sequence ID" value="NZ_BHXB01000003.1"/>
</dbReference>
<dbReference type="EMBL" id="JAECSB010000043">
    <property type="protein sequence ID" value="MBH5143680.1"/>
    <property type="molecule type" value="Genomic_DNA"/>
</dbReference>
<gene>
    <name evidence="1" type="ORF">I3517_13790</name>
</gene>